<gene>
    <name evidence="2" type="ORF">SCOCK_150176</name>
</gene>
<feature type="region of interest" description="Disordered" evidence="1">
    <location>
        <begin position="93"/>
        <end position="118"/>
    </location>
</feature>
<name>A0A9W4GQ24_9ACTN</name>
<comment type="caution">
    <text evidence="2">The sequence shown here is derived from an EMBL/GenBank/DDBJ whole genome shotgun (WGS) entry which is preliminary data.</text>
</comment>
<dbReference type="AlphaFoldDB" id="A0A9W4GQ24"/>
<dbReference type="EMBL" id="CAJSLV010000043">
    <property type="protein sequence ID" value="CAG6392204.1"/>
    <property type="molecule type" value="Genomic_DNA"/>
</dbReference>
<organism evidence="2 3">
    <name type="scientific">Actinacidiphila cocklensis</name>
    <dbReference type="NCBI Taxonomy" id="887465"/>
    <lineage>
        <taxon>Bacteria</taxon>
        <taxon>Bacillati</taxon>
        <taxon>Actinomycetota</taxon>
        <taxon>Actinomycetes</taxon>
        <taxon>Kitasatosporales</taxon>
        <taxon>Streptomycetaceae</taxon>
        <taxon>Actinacidiphila</taxon>
    </lineage>
</organism>
<feature type="compositionally biased region" description="Low complexity" evidence="1">
    <location>
        <begin position="17"/>
        <end position="34"/>
    </location>
</feature>
<sequence>MVHAAGHHRERAGHPPVARAGDAAAVDAGGRVAVAGGGGGAGADRRDDVRRARAGGRAGGAGRAAAGGGERARVRRARDLPRVPLTVHVPARTRGGPLLMEPLQHDRSYGELDQVMRA</sequence>
<feature type="compositionally biased region" description="Basic residues" evidence="1">
    <location>
        <begin position="1"/>
        <end position="11"/>
    </location>
</feature>
<evidence type="ECO:0000256" key="1">
    <source>
        <dbReference type="SAM" id="MobiDB-lite"/>
    </source>
</evidence>
<feature type="region of interest" description="Disordered" evidence="1">
    <location>
        <begin position="1"/>
        <end position="73"/>
    </location>
</feature>
<proteinExistence type="predicted"/>
<protein>
    <submittedName>
        <fullName evidence="2">Uncharacterized protein</fullName>
    </submittedName>
</protein>
<feature type="compositionally biased region" description="Basic and acidic residues" evidence="1">
    <location>
        <begin position="103"/>
        <end position="118"/>
    </location>
</feature>
<reference evidence="2" key="1">
    <citation type="submission" date="2021-05" db="EMBL/GenBank/DDBJ databases">
        <authorList>
            <person name="Arsene-Ploetze F."/>
        </authorList>
    </citation>
    <scope>NUCLEOTIDE SEQUENCE</scope>
    <source>
        <strain evidence="2">DSM 42138</strain>
    </source>
</reference>
<feature type="compositionally biased region" description="Gly residues" evidence="1">
    <location>
        <begin position="56"/>
        <end position="69"/>
    </location>
</feature>
<evidence type="ECO:0000313" key="3">
    <source>
        <dbReference type="Proteomes" id="UP001152519"/>
    </source>
</evidence>
<evidence type="ECO:0000313" key="2">
    <source>
        <dbReference type="EMBL" id="CAG6392204.1"/>
    </source>
</evidence>
<keyword evidence="3" id="KW-1185">Reference proteome</keyword>
<dbReference type="Proteomes" id="UP001152519">
    <property type="component" value="Unassembled WGS sequence"/>
</dbReference>
<accession>A0A9W4GQ24</accession>